<comment type="caution">
    <text evidence="1">The sequence shown here is derived from an EMBL/GenBank/DDBJ whole genome shotgun (WGS) entry which is preliminary data.</text>
</comment>
<keyword evidence="2" id="KW-1185">Reference proteome</keyword>
<evidence type="ECO:0000313" key="1">
    <source>
        <dbReference type="EMBL" id="MDD1006593.1"/>
    </source>
</evidence>
<protein>
    <submittedName>
        <fullName evidence="1">Uncharacterized protein</fullName>
    </submittedName>
</protein>
<gene>
    <name evidence="1" type="ORF">M5G27_03750</name>
</gene>
<dbReference type="Proteomes" id="UP001148185">
    <property type="component" value="Unassembled WGS sequence"/>
</dbReference>
<organism evidence="1 2">
    <name type="scientific">Pseudomonas shahriarae</name>
    <dbReference type="NCBI Taxonomy" id="2745512"/>
    <lineage>
        <taxon>Bacteria</taxon>
        <taxon>Pseudomonadati</taxon>
        <taxon>Pseudomonadota</taxon>
        <taxon>Gammaproteobacteria</taxon>
        <taxon>Pseudomonadales</taxon>
        <taxon>Pseudomonadaceae</taxon>
        <taxon>Pseudomonas</taxon>
    </lineage>
</organism>
<accession>A0A9X4BYB6</accession>
<sequence length="57" mass="6583">MNEKDRIAAGRSWAYIPINSIPWPSCAFRSVQLFATGFFWRTTDVIIRVDFFSGQNP</sequence>
<dbReference type="RefSeq" id="WP_162184568.1">
    <property type="nucleotide sequence ID" value="NZ_JAMDHA010000003.1"/>
</dbReference>
<proteinExistence type="predicted"/>
<reference evidence="1 2" key="1">
    <citation type="submission" date="2022-05" db="EMBL/GenBank/DDBJ databases">
        <title>Novel Pseudomonas spp. Isolated from a Rainbow Trout Aquaculture Facility.</title>
        <authorList>
            <person name="Testerman T."/>
            <person name="Graf J."/>
        </authorList>
    </citation>
    <scope>NUCLEOTIDE SEQUENCE [LARGE SCALE GENOMIC DNA]</scope>
    <source>
        <strain evidence="1 2">ID1042</strain>
    </source>
</reference>
<dbReference type="EMBL" id="JAMDHA010000003">
    <property type="protein sequence ID" value="MDD1006593.1"/>
    <property type="molecule type" value="Genomic_DNA"/>
</dbReference>
<evidence type="ECO:0000313" key="2">
    <source>
        <dbReference type="Proteomes" id="UP001148185"/>
    </source>
</evidence>
<dbReference type="AlphaFoldDB" id="A0A9X4BYB6"/>
<name>A0A9X4BYB6_9PSED</name>